<dbReference type="Gramene" id="EOY21793">
    <property type="protein sequence ID" value="EOY21793"/>
    <property type="gene ID" value="TCM_013931"/>
</dbReference>
<accession>A0A061FXL3</accession>
<dbReference type="InParanoid" id="A0A061FXL3"/>
<dbReference type="Proteomes" id="UP000026915">
    <property type="component" value="Chromosome 3"/>
</dbReference>
<evidence type="ECO:0000313" key="2">
    <source>
        <dbReference type="Proteomes" id="UP000026915"/>
    </source>
</evidence>
<keyword evidence="2" id="KW-1185">Reference proteome</keyword>
<proteinExistence type="predicted"/>
<evidence type="ECO:0000313" key="1">
    <source>
        <dbReference type="EMBL" id="EOY21793.1"/>
    </source>
</evidence>
<reference evidence="1 2" key="1">
    <citation type="journal article" date="2013" name="Genome Biol.">
        <title>The genome sequence of the most widely cultivated cacao type and its use to identify candidate genes regulating pod color.</title>
        <authorList>
            <person name="Motamayor J.C."/>
            <person name="Mockaitis K."/>
            <person name="Schmutz J."/>
            <person name="Haiminen N."/>
            <person name="Iii D.L."/>
            <person name="Cornejo O."/>
            <person name="Findley S.D."/>
            <person name="Zheng P."/>
            <person name="Utro F."/>
            <person name="Royaert S."/>
            <person name="Saski C."/>
            <person name="Jenkins J."/>
            <person name="Podicheti R."/>
            <person name="Zhao M."/>
            <person name="Scheffler B.E."/>
            <person name="Stack J.C."/>
            <person name="Feltus F.A."/>
            <person name="Mustiga G.M."/>
            <person name="Amores F."/>
            <person name="Phillips W."/>
            <person name="Marelli J.P."/>
            <person name="May G.D."/>
            <person name="Shapiro H."/>
            <person name="Ma J."/>
            <person name="Bustamante C.D."/>
            <person name="Schnell R.J."/>
            <person name="Main D."/>
            <person name="Gilbert D."/>
            <person name="Parida L."/>
            <person name="Kuhn D.N."/>
        </authorList>
    </citation>
    <scope>NUCLEOTIDE SEQUENCE [LARGE SCALE GENOMIC DNA]</scope>
    <source>
        <strain evidence="2">cv. Matina 1-6</strain>
    </source>
</reference>
<dbReference type="EMBL" id="CM001881">
    <property type="protein sequence ID" value="EOY21793.1"/>
    <property type="molecule type" value="Genomic_DNA"/>
</dbReference>
<dbReference type="AlphaFoldDB" id="A0A061FXL3"/>
<protein>
    <submittedName>
        <fullName evidence="1">Uncharacterized protein</fullName>
    </submittedName>
</protein>
<gene>
    <name evidence="1" type="ORF">TCM_013931</name>
</gene>
<sequence length="111" mass="12361">MATSDIRGCNGLIFPMSTNIIETAMAVGIRWSKVPGLLLRGSGSTCDYYAYLLESLVSFSTRTLLHGGELRLLCNSPCLNKSFQCLLNDHELVYVAVHIDFLSCHTFWDRA</sequence>
<name>A0A061FXL3_THECC</name>
<dbReference type="HOGENOM" id="CLU_2162995_0_0_1"/>
<organism evidence="1 2">
    <name type="scientific">Theobroma cacao</name>
    <name type="common">Cacao</name>
    <name type="synonym">Cocoa</name>
    <dbReference type="NCBI Taxonomy" id="3641"/>
    <lineage>
        <taxon>Eukaryota</taxon>
        <taxon>Viridiplantae</taxon>
        <taxon>Streptophyta</taxon>
        <taxon>Embryophyta</taxon>
        <taxon>Tracheophyta</taxon>
        <taxon>Spermatophyta</taxon>
        <taxon>Magnoliopsida</taxon>
        <taxon>eudicotyledons</taxon>
        <taxon>Gunneridae</taxon>
        <taxon>Pentapetalae</taxon>
        <taxon>rosids</taxon>
        <taxon>malvids</taxon>
        <taxon>Malvales</taxon>
        <taxon>Malvaceae</taxon>
        <taxon>Byttnerioideae</taxon>
        <taxon>Theobroma</taxon>
    </lineage>
</organism>